<evidence type="ECO:0000313" key="2">
    <source>
        <dbReference type="Proteomes" id="UP001607302"/>
    </source>
</evidence>
<dbReference type="AlphaFoldDB" id="A0ABD2B2B6"/>
<keyword evidence="2" id="KW-1185">Reference proteome</keyword>
<evidence type="ECO:0000313" key="1">
    <source>
        <dbReference type="EMBL" id="KAL2726864.1"/>
    </source>
</evidence>
<dbReference type="Proteomes" id="UP001607302">
    <property type="component" value="Unassembled WGS sequence"/>
</dbReference>
<name>A0ABD2B2B6_VESSQ</name>
<protein>
    <submittedName>
        <fullName evidence="1">Uncharacterized protein</fullName>
    </submittedName>
</protein>
<dbReference type="EMBL" id="JAUDFV010000133">
    <property type="protein sequence ID" value="KAL2726864.1"/>
    <property type="molecule type" value="Genomic_DNA"/>
</dbReference>
<reference evidence="1 2" key="1">
    <citation type="journal article" date="2024" name="Ann. Entomol. Soc. Am.">
        <title>Genomic analyses of the southern and eastern yellowjacket wasps (Hymenoptera: Vespidae) reveal evolutionary signatures of social life.</title>
        <authorList>
            <person name="Catto M.A."/>
            <person name="Caine P.B."/>
            <person name="Orr S.E."/>
            <person name="Hunt B.G."/>
            <person name="Goodisman M.A.D."/>
        </authorList>
    </citation>
    <scope>NUCLEOTIDE SEQUENCE [LARGE SCALE GENOMIC DNA]</scope>
    <source>
        <strain evidence="1">233</strain>
        <tissue evidence="1">Head and thorax</tissue>
    </source>
</reference>
<accession>A0ABD2B2B6</accession>
<sequence length="83" mass="9651">MKAGSDRRRMHQGINFRLSLIATLARSRDREGQREEERINKLNETKLLMSLVDLTVHKTITLVPSGVHHCTISRIDFAYELLY</sequence>
<proteinExistence type="predicted"/>
<gene>
    <name evidence="1" type="ORF">V1478_007142</name>
</gene>
<organism evidence="1 2">
    <name type="scientific">Vespula squamosa</name>
    <name type="common">Southern yellow jacket</name>
    <name type="synonym">Wasp</name>
    <dbReference type="NCBI Taxonomy" id="30214"/>
    <lineage>
        <taxon>Eukaryota</taxon>
        <taxon>Metazoa</taxon>
        <taxon>Ecdysozoa</taxon>
        <taxon>Arthropoda</taxon>
        <taxon>Hexapoda</taxon>
        <taxon>Insecta</taxon>
        <taxon>Pterygota</taxon>
        <taxon>Neoptera</taxon>
        <taxon>Endopterygota</taxon>
        <taxon>Hymenoptera</taxon>
        <taxon>Apocrita</taxon>
        <taxon>Aculeata</taxon>
        <taxon>Vespoidea</taxon>
        <taxon>Vespidae</taxon>
        <taxon>Vespinae</taxon>
        <taxon>Vespula</taxon>
    </lineage>
</organism>
<comment type="caution">
    <text evidence="1">The sequence shown here is derived from an EMBL/GenBank/DDBJ whole genome shotgun (WGS) entry which is preliminary data.</text>
</comment>